<protein>
    <recommendedName>
        <fullName evidence="4">AB hydrolase-1 domain-containing protein</fullName>
    </recommendedName>
</protein>
<feature type="active site" evidence="3">
    <location>
        <position position="290"/>
    </location>
</feature>
<dbReference type="OrthoDB" id="9800754at2"/>
<dbReference type="RefSeq" id="WP_094799648.1">
    <property type="nucleotide sequence ID" value="NZ_NEVP01000006.1"/>
</dbReference>
<dbReference type="InterPro" id="IPR000073">
    <property type="entry name" value="AB_hydrolase_1"/>
</dbReference>
<proteinExistence type="predicted"/>
<dbReference type="InterPro" id="IPR029058">
    <property type="entry name" value="AB_hydrolase_fold"/>
</dbReference>
<dbReference type="Pfam" id="PF00561">
    <property type="entry name" value="Abhydrolase_1"/>
    <property type="match status" value="1"/>
</dbReference>
<evidence type="ECO:0000259" key="4">
    <source>
        <dbReference type="Pfam" id="PF00561"/>
    </source>
</evidence>
<keyword evidence="1" id="KW-0028">Amino-acid biosynthesis</keyword>
<dbReference type="GO" id="GO:0009086">
    <property type="term" value="P:methionine biosynthetic process"/>
    <property type="evidence" value="ECO:0007669"/>
    <property type="project" value="UniProtKB-KW"/>
</dbReference>
<dbReference type="AlphaFoldDB" id="A0A261TQX0"/>
<reference evidence="5 6" key="1">
    <citation type="submission" date="2017-05" db="EMBL/GenBank/DDBJ databases">
        <title>Complete and WGS of Bordetella genogroups.</title>
        <authorList>
            <person name="Spilker T."/>
            <person name="LiPuma J."/>
        </authorList>
    </citation>
    <scope>NUCLEOTIDE SEQUENCE [LARGE SCALE GENOMIC DNA]</scope>
    <source>
        <strain evidence="5 6">AU10456</strain>
    </source>
</reference>
<feature type="domain" description="AB hydrolase-1" evidence="4">
    <location>
        <begin position="69"/>
        <end position="304"/>
    </location>
</feature>
<evidence type="ECO:0000256" key="1">
    <source>
        <dbReference type="ARBA" id="ARBA00023167"/>
    </source>
</evidence>
<evidence type="ECO:0000313" key="5">
    <source>
        <dbReference type="EMBL" id="OZI51691.1"/>
    </source>
</evidence>
<evidence type="ECO:0000256" key="3">
    <source>
        <dbReference type="PIRSR" id="PIRSR000443-1"/>
    </source>
</evidence>
<comment type="caution">
    <text evidence="5">The sequence shown here is derived from an EMBL/GenBank/DDBJ whole genome shotgun (WGS) entry which is preliminary data.</text>
</comment>
<dbReference type="Proteomes" id="UP000216913">
    <property type="component" value="Unassembled WGS sequence"/>
</dbReference>
<dbReference type="PIRSF" id="PIRSF000443">
    <property type="entry name" value="Homoser_Ac_trans"/>
    <property type="match status" value="1"/>
</dbReference>
<gene>
    <name evidence="5" type="ORF">CAL25_09125</name>
</gene>
<feature type="active site" evidence="3">
    <location>
        <position position="319"/>
    </location>
</feature>
<feature type="active site" description="Nucleophile" evidence="3">
    <location>
        <position position="136"/>
    </location>
</feature>
<dbReference type="PANTHER" id="PTHR32268:SF15">
    <property type="entry name" value="HOMOSERINE ACETYLTRANSFERASE FAMILY PROTEIN (AFU_ORTHOLOGUE AFUA_1G15350)"/>
    <property type="match status" value="1"/>
</dbReference>
<sequence>MNTATALNYQDGVYNAGDVELQSGRIFPDMRLAYRCFGTLNAAKDNVILYPTSYSAQQQDIDHMVRPGEALDPEKYFIIIPNLFGNGLSSSPSSVPWPLKGSRYPNVTFLDAVRVQRRMLRDIWGIETVALVYGWSMGAMQAYHWAAHFPDAVERIAVVCGSARCAPHNRVFIDGARHALMADPAYADGEFSAFPTRGFRAMGRVYAGWALSQDFYREALWRQLGFSSLEDFMVRYWEQAFSRRAPEDLLAQFWTWEHGDISAGETFKGDLPAALRAIEAKVLLMPCDHDLYFRVEDNRLELAHLKQGQLDPIRSIWGHRAGNPIGVPEARAFINEKVMALLAS</sequence>
<evidence type="ECO:0000313" key="6">
    <source>
        <dbReference type="Proteomes" id="UP000216913"/>
    </source>
</evidence>
<accession>A0A261TQX0</accession>
<dbReference type="Gene3D" id="3.40.50.1820">
    <property type="entry name" value="alpha/beta hydrolase"/>
    <property type="match status" value="1"/>
</dbReference>
<name>A0A261TQX0_9BORD</name>
<dbReference type="GO" id="GO:0016747">
    <property type="term" value="F:acyltransferase activity, transferring groups other than amino-acyl groups"/>
    <property type="evidence" value="ECO:0007669"/>
    <property type="project" value="InterPro"/>
</dbReference>
<keyword evidence="1" id="KW-0486">Methionine biosynthesis</keyword>
<dbReference type="SUPFAM" id="SSF53474">
    <property type="entry name" value="alpha/beta-Hydrolases"/>
    <property type="match status" value="1"/>
</dbReference>
<keyword evidence="2" id="KW-0012">Acyltransferase</keyword>
<keyword evidence="2" id="KW-0808">Transferase</keyword>
<organism evidence="5 6">
    <name type="scientific">Bordetella genomosp. 5</name>
    <dbReference type="NCBI Taxonomy" id="1395608"/>
    <lineage>
        <taxon>Bacteria</taxon>
        <taxon>Pseudomonadati</taxon>
        <taxon>Pseudomonadota</taxon>
        <taxon>Betaproteobacteria</taxon>
        <taxon>Burkholderiales</taxon>
        <taxon>Alcaligenaceae</taxon>
        <taxon>Bordetella</taxon>
    </lineage>
</organism>
<dbReference type="EMBL" id="NEVP01000006">
    <property type="protein sequence ID" value="OZI51691.1"/>
    <property type="molecule type" value="Genomic_DNA"/>
</dbReference>
<dbReference type="NCBIfam" id="NF005757">
    <property type="entry name" value="PRK07581.1"/>
    <property type="match status" value="1"/>
</dbReference>
<keyword evidence="6" id="KW-1185">Reference proteome</keyword>
<dbReference type="PANTHER" id="PTHR32268">
    <property type="entry name" value="HOMOSERINE O-ACETYLTRANSFERASE"/>
    <property type="match status" value="1"/>
</dbReference>
<dbReference type="InterPro" id="IPR008220">
    <property type="entry name" value="HAT_MetX-like"/>
</dbReference>
<evidence type="ECO:0000256" key="2">
    <source>
        <dbReference type="ARBA" id="ARBA00023315"/>
    </source>
</evidence>